<comment type="caution">
    <text evidence="8">Lacks conserved residue(s) required for the propagation of feature annotation.</text>
</comment>
<accession>A0A1I0GXT2</accession>
<dbReference type="InterPro" id="IPR014729">
    <property type="entry name" value="Rossmann-like_a/b/a_fold"/>
</dbReference>
<feature type="domain" description="Lysidine-tRNA(Ile) synthetase C-terminal" evidence="10">
    <location>
        <begin position="455"/>
        <end position="526"/>
    </location>
</feature>
<dbReference type="EMBL" id="FOIL01000040">
    <property type="protein sequence ID" value="SET76054.1"/>
    <property type="molecule type" value="Genomic_DNA"/>
</dbReference>
<evidence type="ECO:0000256" key="1">
    <source>
        <dbReference type="ARBA" id="ARBA00004496"/>
    </source>
</evidence>
<dbReference type="InterPro" id="IPR012094">
    <property type="entry name" value="tRNA_Ile_lys_synt"/>
</dbReference>
<evidence type="ECO:0000256" key="6">
    <source>
        <dbReference type="ARBA" id="ARBA00022840"/>
    </source>
</evidence>
<dbReference type="Proteomes" id="UP000199820">
    <property type="component" value="Unassembled WGS sequence"/>
</dbReference>
<keyword evidence="3 8" id="KW-0436">Ligase</keyword>
<dbReference type="Gene3D" id="3.50.40.10">
    <property type="entry name" value="Phenylalanyl-trna Synthetase, Chain B, domain 3"/>
    <property type="match status" value="1"/>
</dbReference>
<dbReference type="InterPro" id="IPR020825">
    <property type="entry name" value="Phe-tRNA_synthase-like_B3/B4"/>
</dbReference>
<dbReference type="EC" id="6.3.4.19" evidence="8"/>
<dbReference type="GO" id="GO:0005524">
    <property type="term" value="F:ATP binding"/>
    <property type="evidence" value="ECO:0007669"/>
    <property type="project" value="UniProtKB-KW"/>
</dbReference>
<dbReference type="GO" id="GO:0005737">
    <property type="term" value="C:cytoplasm"/>
    <property type="evidence" value="ECO:0007669"/>
    <property type="project" value="UniProtKB-SubCell"/>
</dbReference>
<dbReference type="PANTHER" id="PTHR43033">
    <property type="entry name" value="TRNA(ILE)-LYSIDINE SYNTHASE-RELATED"/>
    <property type="match status" value="1"/>
</dbReference>
<organism evidence="11 12">
    <name type="scientific">[Clostridium] aminophilum</name>
    <dbReference type="NCBI Taxonomy" id="1526"/>
    <lineage>
        <taxon>Bacteria</taxon>
        <taxon>Bacillati</taxon>
        <taxon>Bacillota</taxon>
        <taxon>Clostridia</taxon>
        <taxon>Lachnospirales</taxon>
        <taxon>Lachnospiraceae</taxon>
    </lineage>
</organism>
<comment type="catalytic activity">
    <reaction evidence="7 8">
        <text>cytidine(34) in tRNA(Ile2) + L-lysine + ATP = lysidine(34) in tRNA(Ile2) + AMP + diphosphate + H(+)</text>
        <dbReference type="Rhea" id="RHEA:43744"/>
        <dbReference type="Rhea" id="RHEA-COMP:10625"/>
        <dbReference type="Rhea" id="RHEA-COMP:10670"/>
        <dbReference type="ChEBI" id="CHEBI:15378"/>
        <dbReference type="ChEBI" id="CHEBI:30616"/>
        <dbReference type="ChEBI" id="CHEBI:32551"/>
        <dbReference type="ChEBI" id="CHEBI:33019"/>
        <dbReference type="ChEBI" id="CHEBI:82748"/>
        <dbReference type="ChEBI" id="CHEBI:83665"/>
        <dbReference type="ChEBI" id="CHEBI:456215"/>
        <dbReference type="EC" id="6.3.4.19"/>
    </reaction>
</comment>
<sequence length="535" mass="59753">MPINENHPLEKRVYDRVREQNMILPGDGVIVGLSAGPDSACLLSALCALRKRLNTEVRAVHVHHGLRGEEADRDAEAAEKLADSFGVRCRIVQIDAAKEARETGTTVEEAGRNARYRIFREEKELWEAERGMPAGKKGKTGKSDGGIDPEEGPEKHTGRIRIATAHHADDSSETVLMNLFRGTGLRGLTGIPAVTGDIIRPLIGEYREDILAYLKEKSVPWVTDSTNLDTEITRNYIRHEVLPGVRENVNARAAEHILLAAEDIAQADAYFRELAEWHCVRLIGEDDPDRKEAAACSGRKLLKIHCPDLPAKPEILRTYLVREILRRLGCPAKDIGRNHIRSILDIMDGGTGRKVMLPYGVNVEKEYEDAVFYAAGEEQRPQRKPDTDFADAGKACPEGMRAQGTVTGGPERERLPEELLKASFRTEIISAEEAAKNPDTTYTKCFDYDKIQGNLSFRYRTEGDRIRLSEQMSKSLHRLMIDEKVPRQERNRIPIVSDGAGVLWAVGYRTGWNARVTEQTDTILRITYNGGKDGG</sequence>
<dbReference type="Pfam" id="PF11734">
    <property type="entry name" value="TilS_C"/>
    <property type="match status" value="1"/>
</dbReference>
<reference evidence="12" key="1">
    <citation type="submission" date="2016-10" db="EMBL/GenBank/DDBJ databases">
        <authorList>
            <person name="Varghese N."/>
            <person name="Submissions S."/>
        </authorList>
    </citation>
    <scope>NUCLEOTIDE SEQUENCE [LARGE SCALE GENOMIC DNA]</scope>
    <source>
        <strain evidence="12">KH1P1</strain>
    </source>
</reference>
<dbReference type="SMART" id="SM00977">
    <property type="entry name" value="TilS_C"/>
    <property type="match status" value="1"/>
</dbReference>
<keyword evidence="6" id="KW-0067">ATP-binding</keyword>
<dbReference type="AlphaFoldDB" id="A0A1I0GXT2"/>
<evidence type="ECO:0000256" key="3">
    <source>
        <dbReference type="ARBA" id="ARBA00022598"/>
    </source>
</evidence>
<evidence type="ECO:0000256" key="8">
    <source>
        <dbReference type="HAMAP-Rule" id="MF_01161"/>
    </source>
</evidence>
<dbReference type="HAMAP" id="MF_01161">
    <property type="entry name" value="tRNA_Ile_lys_synt"/>
    <property type="match status" value="1"/>
</dbReference>
<dbReference type="PANTHER" id="PTHR43033:SF1">
    <property type="entry name" value="TRNA(ILE)-LYSIDINE SYNTHASE-RELATED"/>
    <property type="match status" value="1"/>
</dbReference>
<keyword evidence="12" id="KW-1185">Reference proteome</keyword>
<comment type="subcellular location">
    <subcellularLocation>
        <location evidence="1 8">Cytoplasm</location>
    </subcellularLocation>
</comment>
<dbReference type="NCBIfam" id="TIGR02433">
    <property type="entry name" value="lysidine_TilS_C"/>
    <property type="match status" value="1"/>
</dbReference>
<evidence type="ECO:0000256" key="7">
    <source>
        <dbReference type="ARBA" id="ARBA00048539"/>
    </source>
</evidence>
<name>A0A1I0GXT2_9FIRM</name>
<dbReference type="SUPFAM" id="SSF52402">
    <property type="entry name" value="Adenine nucleotide alpha hydrolases-like"/>
    <property type="match status" value="1"/>
</dbReference>
<dbReference type="Pfam" id="PF01171">
    <property type="entry name" value="ATP_bind_3"/>
    <property type="match status" value="2"/>
</dbReference>
<dbReference type="InterPro" id="IPR012796">
    <property type="entry name" value="Lysidine-tRNA-synth_C"/>
</dbReference>
<keyword evidence="4 8" id="KW-0819">tRNA processing</keyword>
<dbReference type="SUPFAM" id="SSF56037">
    <property type="entry name" value="PheT/TilS domain"/>
    <property type="match status" value="1"/>
</dbReference>
<feature type="region of interest" description="Disordered" evidence="9">
    <location>
        <begin position="132"/>
        <end position="155"/>
    </location>
</feature>
<evidence type="ECO:0000259" key="10">
    <source>
        <dbReference type="SMART" id="SM00977"/>
    </source>
</evidence>
<evidence type="ECO:0000313" key="12">
    <source>
        <dbReference type="Proteomes" id="UP000199820"/>
    </source>
</evidence>
<evidence type="ECO:0000313" key="11">
    <source>
        <dbReference type="EMBL" id="SET76054.1"/>
    </source>
</evidence>
<evidence type="ECO:0000256" key="4">
    <source>
        <dbReference type="ARBA" id="ARBA00022694"/>
    </source>
</evidence>
<protein>
    <recommendedName>
        <fullName evidence="8">tRNA(Ile)-lysidine synthase</fullName>
        <ecNumber evidence="8">6.3.4.19</ecNumber>
    </recommendedName>
    <alternativeName>
        <fullName evidence="8">tRNA(Ile)-2-lysyl-cytidine synthase</fullName>
    </alternativeName>
    <alternativeName>
        <fullName evidence="8">tRNA(Ile)-lysidine synthetase</fullName>
    </alternativeName>
</protein>
<dbReference type="Gene3D" id="3.40.50.620">
    <property type="entry name" value="HUPs"/>
    <property type="match status" value="1"/>
</dbReference>
<dbReference type="RefSeq" id="WP_083378900.1">
    <property type="nucleotide sequence ID" value="NZ_FOIL01000040.1"/>
</dbReference>
<proteinExistence type="inferred from homology"/>
<evidence type="ECO:0000256" key="9">
    <source>
        <dbReference type="SAM" id="MobiDB-lite"/>
    </source>
</evidence>
<dbReference type="OrthoDB" id="9807403at2"/>
<evidence type="ECO:0000256" key="5">
    <source>
        <dbReference type="ARBA" id="ARBA00022741"/>
    </source>
</evidence>
<dbReference type="InterPro" id="IPR012795">
    <property type="entry name" value="tRNA_Ile_lys_synt_N"/>
</dbReference>
<comment type="function">
    <text evidence="8">Ligates lysine onto the cytidine present at position 34 of the AUA codon-specific tRNA(Ile) that contains the anticodon CAU, in an ATP-dependent manner. Cytidine is converted to lysidine, thus changing the amino acid specificity of the tRNA from methionine to isoleucine.</text>
</comment>
<comment type="similarity">
    <text evidence="8">Belongs to the tRNA(Ile)-lysidine synthase family.</text>
</comment>
<evidence type="ECO:0000256" key="2">
    <source>
        <dbReference type="ARBA" id="ARBA00022490"/>
    </source>
</evidence>
<keyword evidence="2 8" id="KW-0963">Cytoplasm</keyword>
<keyword evidence="5" id="KW-0547">Nucleotide-binding</keyword>
<dbReference type="GO" id="GO:0032267">
    <property type="term" value="F:tRNA(Ile)-lysidine synthase activity"/>
    <property type="evidence" value="ECO:0007669"/>
    <property type="project" value="UniProtKB-EC"/>
</dbReference>
<dbReference type="CDD" id="cd01992">
    <property type="entry name" value="TilS_N"/>
    <property type="match status" value="1"/>
</dbReference>
<gene>
    <name evidence="8" type="primary">tilS</name>
    <name evidence="11" type="ORF">SAMN04487771_104011</name>
</gene>
<dbReference type="GO" id="GO:0006400">
    <property type="term" value="P:tRNA modification"/>
    <property type="evidence" value="ECO:0007669"/>
    <property type="project" value="UniProtKB-UniRule"/>
</dbReference>
<dbReference type="InterPro" id="IPR011063">
    <property type="entry name" value="TilS/TtcA_N"/>
</dbReference>